<dbReference type="PROSITE" id="PS50206">
    <property type="entry name" value="RHODANESE_3"/>
    <property type="match status" value="1"/>
</dbReference>
<dbReference type="Gene3D" id="3.40.250.10">
    <property type="entry name" value="Rhodanese-like domain"/>
    <property type="match status" value="1"/>
</dbReference>
<dbReference type="AlphaFoldDB" id="A0A1J5QQQ5"/>
<dbReference type="InterPro" id="IPR036873">
    <property type="entry name" value="Rhodanese-like_dom_sf"/>
</dbReference>
<protein>
    <submittedName>
        <fullName evidence="3">tRNA 2-selenouridine synthase</fullName>
        <ecNumber evidence="3">2.9.1.-</ecNumber>
    </submittedName>
</protein>
<dbReference type="EC" id="2.9.1.-" evidence="3"/>
<dbReference type="Pfam" id="PF26341">
    <property type="entry name" value="AAA_SelU"/>
    <property type="match status" value="1"/>
</dbReference>
<accession>A0A1J5QQQ5</accession>
<dbReference type="PANTHER" id="PTHR30401">
    <property type="entry name" value="TRNA 2-SELENOURIDINE SYNTHASE"/>
    <property type="match status" value="1"/>
</dbReference>
<name>A0A1J5QQQ5_9ZZZZ</name>
<dbReference type="NCBIfam" id="NF008752">
    <property type="entry name" value="PRK11784.1-4"/>
    <property type="match status" value="1"/>
</dbReference>
<dbReference type="InterPro" id="IPR017582">
    <property type="entry name" value="SelU"/>
</dbReference>
<reference evidence="3" key="1">
    <citation type="submission" date="2016-10" db="EMBL/GenBank/DDBJ databases">
        <title>Sequence of Gallionella enrichment culture.</title>
        <authorList>
            <person name="Poehlein A."/>
            <person name="Muehling M."/>
            <person name="Daniel R."/>
        </authorList>
    </citation>
    <scope>NUCLEOTIDE SEQUENCE</scope>
</reference>
<dbReference type="InterPro" id="IPR027417">
    <property type="entry name" value="P-loop_NTPase"/>
</dbReference>
<dbReference type="NCBIfam" id="NF008750">
    <property type="entry name" value="PRK11784.1-2"/>
    <property type="match status" value="1"/>
</dbReference>
<sequence>MGMKKSVVATMAWLSLSRYTAASSLVSMPTSRSGNGSFSFTSPRMACKTEGAILQPQPPPCDNWVSLISGIGKSMYLRSANVAQLLAFDEIIDVRTPAEFAEDHIPGAINCPVLDDAERITIGTLYQQASPFEARKLGAALVSKNIARHLQECFFDRPKSWKPLIYCWRGGQRSGAMNIILSQVGWASSQLEGGYKAYRRDTLQQLAAIPHTLDIRIVCGPTGCGKSRLLGVLAEAGHQVLDLEALANHRGSVLGLVPDQSQPTQKWFDTLLLQALRQLDPSRPVYVEAESNRIGLISLPDALCRAMHDSACLFLEVPLMERVRFLLEDYRFYCNEPERLVTQLDVLKPLYGKARLERWSMLARAGEFAPLVEELLTQHYDPAYFRSMHHHYLHLAEAHHIVLEDVSRRSLLQAVSSLPAK</sequence>
<dbReference type="PANTHER" id="PTHR30401:SF0">
    <property type="entry name" value="TRNA 2-SELENOURIDINE SYNTHASE"/>
    <property type="match status" value="1"/>
</dbReference>
<dbReference type="Pfam" id="PF00581">
    <property type="entry name" value="Rhodanese"/>
    <property type="match status" value="1"/>
</dbReference>
<evidence type="ECO:0000256" key="1">
    <source>
        <dbReference type="ARBA" id="ARBA00023266"/>
    </source>
</evidence>
<keyword evidence="1" id="KW-0711">Selenium</keyword>
<evidence type="ECO:0000259" key="2">
    <source>
        <dbReference type="PROSITE" id="PS50206"/>
    </source>
</evidence>
<comment type="caution">
    <text evidence="3">The sequence shown here is derived from an EMBL/GenBank/DDBJ whole genome shotgun (WGS) entry which is preliminary data.</text>
</comment>
<organism evidence="3">
    <name type="scientific">mine drainage metagenome</name>
    <dbReference type="NCBI Taxonomy" id="410659"/>
    <lineage>
        <taxon>unclassified sequences</taxon>
        <taxon>metagenomes</taxon>
        <taxon>ecological metagenomes</taxon>
    </lineage>
</organism>
<dbReference type="GO" id="GO:0002098">
    <property type="term" value="P:tRNA wobble uridine modification"/>
    <property type="evidence" value="ECO:0007669"/>
    <property type="project" value="InterPro"/>
</dbReference>
<keyword evidence="3" id="KW-0808">Transferase</keyword>
<dbReference type="EMBL" id="MLJW01000830">
    <property type="protein sequence ID" value="OIQ82207.1"/>
    <property type="molecule type" value="Genomic_DNA"/>
</dbReference>
<dbReference type="InterPro" id="IPR058840">
    <property type="entry name" value="AAA_SelU"/>
</dbReference>
<gene>
    <name evidence="3" type="primary">selU_6</name>
    <name evidence="3" type="ORF">GALL_360050</name>
</gene>
<dbReference type="NCBIfam" id="TIGR03167">
    <property type="entry name" value="tRNA_sel_U_synt"/>
    <property type="match status" value="1"/>
</dbReference>
<evidence type="ECO:0000313" key="3">
    <source>
        <dbReference type="EMBL" id="OIQ82207.1"/>
    </source>
</evidence>
<dbReference type="SUPFAM" id="SSF52821">
    <property type="entry name" value="Rhodanese/Cell cycle control phosphatase"/>
    <property type="match status" value="1"/>
</dbReference>
<dbReference type="SUPFAM" id="SSF52540">
    <property type="entry name" value="P-loop containing nucleoside triphosphate hydrolases"/>
    <property type="match status" value="1"/>
</dbReference>
<dbReference type="InterPro" id="IPR001763">
    <property type="entry name" value="Rhodanese-like_dom"/>
</dbReference>
<feature type="domain" description="Rhodanese" evidence="2">
    <location>
        <begin position="91"/>
        <end position="207"/>
    </location>
</feature>
<dbReference type="SMART" id="SM00450">
    <property type="entry name" value="RHOD"/>
    <property type="match status" value="1"/>
</dbReference>
<dbReference type="GO" id="GO:0043828">
    <property type="term" value="F:tRNA 2-selenouridine synthase activity"/>
    <property type="evidence" value="ECO:0007669"/>
    <property type="project" value="InterPro"/>
</dbReference>
<proteinExistence type="predicted"/>